<protein>
    <submittedName>
        <fullName evidence="2">Uncharacterized protein</fullName>
    </submittedName>
</protein>
<evidence type="ECO:0000256" key="1">
    <source>
        <dbReference type="SAM" id="SignalP"/>
    </source>
</evidence>
<gene>
    <name evidence="2" type="ORF">IAD24_03690</name>
</gene>
<name>A0A9D1ST00_9FIRM</name>
<reference evidence="2" key="2">
    <citation type="journal article" date="2021" name="PeerJ">
        <title>Extensive microbial diversity within the chicken gut microbiome revealed by metagenomics and culture.</title>
        <authorList>
            <person name="Gilroy R."/>
            <person name="Ravi A."/>
            <person name="Getino M."/>
            <person name="Pursley I."/>
            <person name="Horton D.L."/>
            <person name="Alikhan N.F."/>
            <person name="Baker D."/>
            <person name="Gharbi K."/>
            <person name="Hall N."/>
            <person name="Watson M."/>
            <person name="Adriaenssens E.M."/>
            <person name="Foster-Nyarko E."/>
            <person name="Jarju S."/>
            <person name="Secka A."/>
            <person name="Antonio M."/>
            <person name="Oren A."/>
            <person name="Chaudhuri R.R."/>
            <person name="La Ragione R."/>
            <person name="Hildebrand F."/>
            <person name="Pallen M.J."/>
        </authorList>
    </citation>
    <scope>NUCLEOTIDE SEQUENCE</scope>
    <source>
        <strain evidence="2">ChiGjej2B2-16831</strain>
    </source>
</reference>
<dbReference type="AlphaFoldDB" id="A0A9D1ST00"/>
<comment type="caution">
    <text evidence="2">The sequence shown here is derived from an EMBL/GenBank/DDBJ whole genome shotgun (WGS) entry which is preliminary data.</text>
</comment>
<reference evidence="2" key="1">
    <citation type="submission" date="2020-10" db="EMBL/GenBank/DDBJ databases">
        <authorList>
            <person name="Gilroy R."/>
        </authorList>
    </citation>
    <scope>NUCLEOTIDE SEQUENCE</scope>
    <source>
        <strain evidence="2">ChiGjej2B2-16831</strain>
    </source>
</reference>
<evidence type="ECO:0000313" key="2">
    <source>
        <dbReference type="EMBL" id="HIU94240.1"/>
    </source>
</evidence>
<feature type="signal peptide" evidence="1">
    <location>
        <begin position="1"/>
        <end position="24"/>
    </location>
</feature>
<organism evidence="2 3">
    <name type="scientific">Candidatus Aphodomorpha intestinavium</name>
    <dbReference type="NCBI Taxonomy" id="2840672"/>
    <lineage>
        <taxon>Bacteria</taxon>
        <taxon>Bacillati</taxon>
        <taxon>Bacillota</taxon>
        <taxon>Clostridia</taxon>
        <taxon>Eubacteriales</taxon>
        <taxon>Candidatus Aphodomorpha</taxon>
    </lineage>
</organism>
<keyword evidence="1" id="KW-0732">Signal</keyword>
<feature type="chain" id="PRO_5038648489" evidence="1">
    <location>
        <begin position="25"/>
        <end position="401"/>
    </location>
</feature>
<dbReference type="Proteomes" id="UP000824128">
    <property type="component" value="Unassembled WGS sequence"/>
</dbReference>
<sequence length="401" mass="41999">MSGRAVTCAALAALLLLCPGAARRAAGSAPLRSAAQQQEQPAAQEEAGAPRVACAYAVGGVVRAELAGAAAEAYCFTSVPRAPAADSPDWMACGGARQLAVFKVDGDYYLWLRGTNGSVSEPYAVQVRSGFQYVVRAEGLTALTTPLADFLAGEGSSVEALNAAIAQDVAAAGLYTRCGVVTAGVSLVSRLAGYGVSATYQGHGAYQDEDDWGVNPDWGARLANPTSDGNGTYYYTGMQCVAAIVWAYKQAGVNLSNAGAGSHIGACGEREKAGDNRIACDAARGGDIVQNGGHYLMVVDRLDTDGDGADDSYLTYEMNAPHLAFLVLTFRQVRYRTFYDMEAVFEDAGRLRDEARFWPGSYFIPQEALPAWLSDAQAAGGQRRALSRLLCALGLPAEGAA</sequence>
<dbReference type="EMBL" id="DVNZ01000119">
    <property type="protein sequence ID" value="HIU94240.1"/>
    <property type="molecule type" value="Genomic_DNA"/>
</dbReference>
<accession>A0A9D1ST00</accession>
<proteinExistence type="predicted"/>
<evidence type="ECO:0000313" key="3">
    <source>
        <dbReference type="Proteomes" id="UP000824128"/>
    </source>
</evidence>